<feature type="domain" description="Phage replisome organiser N-terminal" evidence="1">
    <location>
        <begin position="34"/>
        <end position="122"/>
    </location>
</feature>
<proteinExistence type="predicted"/>
<accession>A0A0F9VMI9</accession>
<dbReference type="Pfam" id="PF09681">
    <property type="entry name" value="Phage_rep_org_N"/>
    <property type="match status" value="1"/>
</dbReference>
<evidence type="ECO:0000259" key="1">
    <source>
        <dbReference type="Pfam" id="PF09681"/>
    </source>
</evidence>
<gene>
    <name evidence="2" type="ORF">LCGC14_0387480</name>
</gene>
<protein>
    <recommendedName>
        <fullName evidence="1">Phage replisome organiser N-terminal domain-containing protein</fullName>
    </recommendedName>
</protein>
<dbReference type="EMBL" id="LAZR01000321">
    <property type="protein sequence ID" value="KKN74706.1"/>
    <property type="molecule type" value="Genomic_DNA"/>
</dbReference>
<evidence type="ECO:0000313" key="2">
    <source>
        <dbReference type="EMBL" id="KKN74706.1"/>
    </source>
</evidence>
<sequence>MPRGSWKKRWIKLYVTGWLHGSIRWQFTSEERGVWADLLAWAGEIQKDGAICDNDGRPLPRDFMANALNIKQILLDRVIAKCKHEGRLEEDEDGVLTVTNYQPYQSEYERQKPYRQDKKAVKESFAEIVLSGRKAELEEVAPDEFAIKDHECENDSIHSSPDTIKVIGEHPDGTLIFDIKEGE</sequence>
<dbReference type="AlphaFoldDB" id="A0A0F9VMI9"/>
<dbReference type="InterPro" id="IPR010056">
    <property type="entry name" value="Phage_rep_org__N"/>
</dbReference>
<comment type="caution">
    <text evidence="2">The sequence shown here is derived from an EMBL/GenBank/DDBJ whole genome shotgun (WGS) entry which is preliminary data.</text>
</comment>
<reference evidence="2" key="1">
    <citation type="journal article" date="2015" name="Nature">
        <title>Complex archaea that bridge the gap between prokaryotes and eukaryotes.</title>
        <authorList>
            <person name="Spang A."/>
            <person name="Saw J.H."/>
            <person name="Jorgensen S.L."/>
            <person name="Zaremba-Niedzwiedzka K."/>
            <person name="Martijn J."/>
            <person name="Lind A.E."/>
            <person name="van Eijk R."/>
            <person name="Schleper C."/>
            <person name="Guy L."/>
            <person name="Ettema T.J."/>
        </authorList>
    </citation>
    <scope>NUCLEOTIDE SEQUENCE</scope>
</reference>
<name>A0A0F9VMI9_9ZZZZ</name>
<organism evidence="2">
    <name type="scientific">marine sediment metagenome</name>
    <dbReference type="NCBI Taxonomy" id="412755"/>
    <lineage>
        <taxon>unclassified sequences</taxon>
        <taxon>metagenomes</taxon>
        <taxon>ecological metagenomes</taxon>
    </lineage>
</organism>